<accession>A0A087H3F1</accession>
<sequence length="257" mass="28489">MMSFSNDNFSSPTKKNQEPHQDSSFMQHKETEKKSKPITSQETEATNIDEQVLKKSKTSTSQETQAKNVPPMNRDEQVLKSPSGGILGGNMGSQRDPIEINPTSGDFKNNNDESSYLNLEDSDAPTMTWLFQNPETQMGKEGYGTNTCDAFRHQSNISLGPFGSIKSMGKALAEKEKPVISGTGQAFLFLKHILKPTPKLNQPPSPWRLPVIGNLHQLSLYPHRSLRSLSLRHGPLMLLHFGRIPVLIVSSADLACE</sequence>
<dbReference type="GO" id="GO:0016705">
    <property type="term" value="F:oxidoreductase activity, acting on paired donors, with incorporation or reduction of molecular oxygen"/>
    <property type="evidence" value="ECO:0007669"/>
    <property type="project" value="InterPro"/>
</dbReference>
<feature type="compositionally biased region" description="Polar residues" evidence="4">
    <location>
        <begin position="58"/>
        <end position="67"/>
    </location>
</feature>
<dbReference type="SUPFAM" id="SSF48264">
    <property type="entry name" value="Cytochrome P450"/>
    <property type="match status" value="1"/>
</dbReference>
<organism evidence="5 6">
    <name type="scientific">Arabis alpina</name>
    <name type="common">Alpine rock-cress</name>
    <dbReference type="NCBI Taxonomy" id="50452"/>
    <lineage>
        <taxon>Eukaryota</taxon>
        <taxon>Viridiplantae</taxon>
        <taxon>Streptophyta</taxon>
        <taxon>Embryophyta</taxon>
        <taxon>Tracheophyta</taxon>
        <taxon>Spermatophyta</taxon>
        <taxon>Magnoliopsida</taxon>
        <taxon>eudicotyledons</taxon>
        <taxon>Gunneridae</taxon>
        <taxon>Pentapetalae</taxon>
        <taxon>rosids</taxon>
        <taxon>malvids</taxon>
        <taxon>Brassicales</taxon>
        <taxon>Brassicaceae</taxon>
        <taxon>Arabideae</taxon>
        <taxon>Arabis</taxon>
    </lineage>
</organism>
<dbReference type="eggNOG" id="KOG0156">
    <property type="taxonomic scope" value="Eukaryota"/>
</dbReference>
<feature type="compositionally biased region" description="Polar residues" evidence="4">
    <location>
        <begin position="1"/>
        <end position="14"/>
    </location>
</feature>
<dbReference type="GO" id="GO:0005506">
    <property type="term" value="F:iron ion binding"/>
    <property type="evidence" value="ECO:0007669"/>
    <property type="project" value="InterPro"/>
</dbReference>
<name>A0A087H3F1_ARAAL</name>
<feature type="compositionally biased region" description="Polar residues" evidence="4">
    <location>
        <begin position="101"/>
        <end position="110"/>
    </location>
</feature>
<dbReference type="Proteomes" id="UP000029120">
    <property type="component" value="Chromosome 4"/>
</dbReference>
<feature type="compositionally biased region" description="Basic and acidic residues" evidence="4">
    <location>
        <begin position="15"/>
        <end position="35"/>
    </location>
</feature>
<evidence type="ECO:0000256" key="1">
    <source>
        <dbReference type="ARBA" id="ARBA00010617"/>
    </source>
</evidence>
<keyword evidence="3" id="KW-0408">Iron</keyword>
<reference evidence="6" key="1">
    <citation type="journal article" date="2015" name="Nat. Plants">
        <title>Genome expansion of Arabis alpina linked with retrotransposition and reduced symmetric DNA methylation.</title>
        <authorList>
            <person name="Willing E.M."/>
            <person name="Rawat V."/>
            <person name="Mandakova T."/>
            <person name="Maumus F."/>
            <person name="James G.V."/>
            <person name="Nordstroem K.J."/>
            <person name="Becker C."/>
            <person name="Warthmann N."/>
            <person name="Chica C."/>
            <person name="Szarzynska B."/>
            <person name="Zytnicki M."/>
            <person name="Albani M.C."/>
            <person name="Kiefer C."/>
            <person name="Bergonzi S."/>
            <person name="Castaings L."/>
            <person name="Mateos J.L."/>
            <person name="Berns M.C."/>
            <person name="Bujdoso N."/>
            <person name="Piofczyk T."/>
            <person name="de Lorenzo L."/>
            <person name="Barrero-Sicilia C."/>
            <person name="Mateos I."/>
            <person name="Piednoel M."/>
            <person name="Hagmann J."/>
            <person name="Chen-Min-Tao R."/>
            <person name="Iglesias-Fernandez R."/>
            <person name="Schuster S.C."/>
            <person name="Alonso-Blanco C."/>
            <person name="Roudier F."/>
            <person name="Carbonero P."/>
            <person name="Paz-Ares J."/>
            <person name="Davis S.J."/>
            <person name="Pecinka A."/>
            <person name="Quesneville H."/>
            <person name="Colot V."/>
            <person name="Lysak M.A."/>
            <person name="Weigel D."/>
            <person name="Coupland G."/>
            <person name="Schneeberger K."/>
        </authorList>
    </citation>
    <scope>NUCLEOTIDE SEQUENCE [LARGE SCALE GENOMIC DNA]</scope>
    <source>
        <strain evidence="6">cv. Pajares</strain>
    </source>
</reference>
<dbReference type="PANTHER" id="PTHR47955">
    <property type="entry name" value="CYTOCHROME P450 FAMILY 71 PROTEIN"/>
    <property type="match status" value="1"/>
</dbReference>
<gene>
    <name evidence="5" type="ordered locus">AALP_Aa4g152700</name>
</gene>
<keyword evidence="6" id="KW-1185">Reference proteome</keyword>
<evidence type="ECO:0000256" key="4">
    <source>
        <dbReference type="SAM" id="MobiDB-lite"/>
    </source>
</evidence>
<dbReference type="GO" id="GO:0004497">
    <property type="term" value="F:monooxygenase activity"/>
    <property type="evidence" value="ECO:0007669"/>
    <property type="project" value="InterPro"/>
</dbReference>
<dbReference type="PANTHER" id="PTHR47955:SF15">
    <property type="entry name" value="CYTOCHROME P450 71A2-LIKE"/>
    <property type="match status" value="1"/>
</dbReference>
<dbReference type="GO" id="GO:0020037">
    <property type="term" value="F:heme binding"/>
    <property type="evidence" value="ECO:0007669"/>
    <property type="project" value="InterPro"/>
</dbReference>
<feature type="non-terminal residue" evidence="5">
    <location>
        <position position="257"/>
    </location>
</feature>
<dbReference type="Gene3D" id="1.10.630.10">
    <property type="entry name" value="Cytochrome P450"/>
    <property type="match status" value="1"/>
</dbReference>
<dbReference type="OrthoDB" id="989221at2759"/>
<dbReference type="EMBL" id="CM002872">
    <property type="protein sequence ID" value="KFK36653.1"/>
    <property type="molecule type" value="Genomic_DNA"/>
</dbReference>
<evidence type="ECO:0000313" key="6">
    <source>
        <dbReference type="Proteomes" id="UP000029120"/>
    </source>
</evidence>
<evidence type="ECO:0000313" key="5">
    <source>
        <dbReference type="EMBL" id="KFK36653.1"/>
    </source>
</evidence>
<proteinExistence type="inferred from homology"/>
<dbReference type="InterPro" id="IPR036396">
    <property type="entry name" value="Cyt_P450_sf"/>
</dbReference>
<feature type="region of interest" description="Disordered" evidence="4">
    <location>
        <begin position="1"/>
        <end position="110"/>
    </location>
</feature>
<comment type="similarity">
    <text evidence="1">Belongs to the cytochrome P450 family.</text>
</comment>
<protein>
    <submittedName>
        <fullName evidence="5">Uncharacterized protein</fullName>
    </submittedName>
</protein>
<evidence type="ECO:0000256" key="3">
    <source>
        <dbReference type="ARBA" id="ARBA00023004"/>
    </source>
</evidence>
<keyword evidence="2" id="KW-0479">Metal-binding</keyword>
<evidence type="ECO:0000256" key="2">
    <source>
        <dbReference type="ARBA" id="ARBA00022723"/>
    </source>
</evidence>
<dbReference type="AlphaFoldDB" id="A0A087H3F1"/>
<feature type="compositionally biased region" description="Polar residues" evidence="4">
    <location>
        <begin position="37"/>
        <end position="49"/>
    </location>
</feature>
<dbReference type="Gramene" id="KFK36653">
    <property type="protein sequence ID" value="KFK36653"/>
    <property type="gene ID" value="AALP_AA4G152700"/>
</dbReference>